<dbReference type="SMART" id="SM00775">
    <property type="entry name" value="LNS2"/>
    <property type="match status" value="1"/>
</dbReference>
<organism evidence="4 5">
    <name type="scientific">Acacia crassicarpa</name>
    <name type="common">northern wattle</name>
    <dbReference type="NCBI Taxonomy" id="499986"/>
    <lineage>
        <taxon>Eukaryota</taxon>
        <taxon>Viridiplantae</taxon>
        <taxon>Streptophyta</taxon>
        <taxon>Embryophyta</taxon>
        <taxon>Tracheophyta</taxon>
        <taxon>Spermatophyta</taxon>
        <taxon>Magnoliopsida</taxon>
        <taxon>eudicotyledons</taxon>
        <taxon>Gunneridae</taxon>
        <taxon>Pentapetalae</taxon>
        <taxon>rosids</taxon>
        <taxon>fabids</taxon>
        <taxon>Fabales</taxon>
        <taxon>Fabaceae</taxon>
        <taxon>Caesalpinioideae</taxon>
        <taxon>mimosoid clade</taxon>
        <taxon>Acacieae</taxon>
        <taxon>Acacia</taxon>
    </lineage>
</organism>
<feature type="domain" description="LNS2/PITP" evidence="3">
    <location>
        <begin position="819"/>
        <end position="975"/>
    </location>
</feature>
<dbReference type="InterPro" id="IPR026058">
    <property type="entry name" value="LIPIN"/>
</dbReference>
<feature type="compositionally biased region" description="Polar residues" evidence="2">
    <location>
        <begin position="739"/>
        <end position="753"/>
    </location>
</feature>
<dbReference type="Pfam" id="PF08235">
    <property type="entry name" value="LNS2"/>
    <property type="match status" value="1"/>
</dbReference>
<feature type="region of interest" description="Disordered" evidence="2">
    <location>
        <begin position="518"/>
        <end position="538"/>
    </location>
</feature>
<dbReference type="Proteomes" id="UP001293593">
    <property type="component" value="Unassembled WGS sequence"/>
</dbReference>
<comment type="caution">
    <text evidence="4">The sequence shown here is derived from an EMBL/GenBank/DDBJ whole genome shotgun (WGS) entry which is preliminary data.</text>
</comment>
<dbReference type="InterPro" id="IPR013209">
    <property type="entry name" value="LNS2"/>
</dbReference>
<feature type="region of interest" description="Disordered" evidence="2">
    <location>
        <begin position="666"/>
        <end position="779"/>
    </location>
</feature>
<reference evidence="4" key="1">
    <citation type="submission" date="2023-10" db="EMBL/GenBank/DDBJ databases">
        <title>Chromosome-level genome of the transformable northern wattle, Acacia crassicarpa.</title>
        <authorList>
            <person name="Massaro I."/>
            <person name="Sinha N.R."/>
            <person name="Poethig S."/>
            <person name="Leichty A.R."/>
        </authorList>
    </citation>
    <scope>NUCLEOTIDE SEQUENCE</scope>
    <source>
        <strain evidence="4">Acra3RX</strain>
        <tissue evidence="4">Leaf</tissue>
    </source>
</reference>
<dbReference type="PANTHER" id="PTHR12181:SF12">
    <property type="entry name" value="PHOSPHATIDATE PHOSPHATASE"/>
    <property type="match status" value="1"/>
</dbReference>
<gene>
    <name evidence="4" type="ORF">QN277_017886</name>
</gene>
<dbReference type="SUPFAM" id="SSF56784">
    <property type="entry name" value="HAD-like"/>
    <property type="match status" value="1"/>
</dbReference>
<name>A0AAE1KGT4_9FABA</name>
<evidence type="ECO:0000256" key="2">
    <source>
        <dbReference type="SAM" id="MobiDB-lite"/>
    </source>
</evidence>
<dbReference type="Pfam" id="PF04571">
    <property type="entry name" value="Lipin_N"/>
    <property type="match status" value="1"/>
</dbReference>
<evidence type="ECO:0000313" key="4">
    <source>
        <dbReference type="EMBL" id="KAK4274699.1"/>
    </source>
</evidence>
<proteinExistence type="inferred from homology"/>
<dbReference type="PANTHER" id="PTHR12181">
    <property type="entry name" value="LIPIN"/>
    <property type="match status" value="1"/>
</dbReference>
<comment type="similarity">
    <text evidence="1">Belongs to the lipin family.</text>
</comment>
<dbReference type="EMBL" id="JAWXYG010000004">
    <property type="protein sequence ID" value="KAK4274699.1"/>
    <property type="molecule type" value="Genomic_DNA"/>
</dbReference>
<feature type="compositionally biased region" description="Basic and acidic residues" evidence="2">
    <location>
        <begin position="668"/>
        <end position="677"/>
    </location>
</feature>
<protein>
    <recommendedName>
        <fullName evidence="3">LNS2/PITP domain-containing protein</fullName>
    </recommendedName>
</protein>
<feature type="compositionally biased region" description="Basic and acidic residues" evidence="2">
    <location>
        <begin position="528"/>
        <end position="538"/>
    </location>
</feature>
<dbReference type="AlphaFoldDB" id="A0AAE1KGT4"/>
<evidence type="ECO:0000256" key="1">
    <source>
        <dbReference type="ARBA" id="ARBA00005476"/>
    </source>
</evidence>
<dbReference type="InterPro" id="IPR007651">
    <property type="entry name" value="Lipin_N"/>
</dbReference>
<evidence type="ECO:0000259" key="3">
    <source>
        <dbReference type="SMART" id="SM00775"/>
    </source>
</evidence>
<dbReference type="InterPro" id="IPR036412">
    <property type="entry name" value="HAD-like_sf"/>
</dbReference>
<dbReference type="InterPro" id="IPR031315">
    <property type="entry name" value="LNS2/PITP"/>
</dbReference>
<dbReference type="GO" id="GO:0008195">
    <property type="term" value="F:phosphatidate phosphatase activity"/>
    <property type="evidence" value="ECO:0007669"/>
    <property type="project" value="TreeGrafter"/>
</dbReference>
<evidence type="ECO:0000313" key="5">
    <source>
        <dbReference type="Proteomes" id="UP001293593"/>
    </source>
</evidence>
<keyword evidence="5" id="KW-1185">Reference proteome</keyword>
<sequence length="1020" mass="113173">MERLGGYISRSVNTVSGPFHPFGGAVDIVVVQQQDGSYKSSPWYVRFGKFQGVLKAKERMVNISVNGAEADFHMYLDHKGEAFFISEMDSEDGESILYPSSSSDDTDTRPQDNKRLLKSESCNFETDRSSSVAHVDINDGKLLTRTTSRPLRLLGLVFNRRSMKGDNGIRREVELNRVDSFERAEIAANLLELKWSTNLAGCKPARKYSIKTLQSSPFHDNTENALGQYKLNEEGCYCSKQEGIGCSNSEFEGTGEEERVNPSCLSTQDKMVEHFVAGESFPEGKAKVRAEVSIVIGVDKDSQVNPNWKEVVYDSSGSDLEVACAKLETHFEKQPSGEEVSGISGEELSANGNGSFVYCKPSERLMMGTDCSTDQTREVLYLSSSSRGCECEQVHVQAEILHATTVLLPEVTKSEEDVKNVDLGMPVEASEFHSQETDFFHSGVRNNDMAKAKDPTMMPNPQIFNLDPELCSLEEVQSNCVAETSCYSCLGKQGLDENEKENDDSSMLSSPQVSIGDCVLSNATSRPPPKEEQTHSSDIDKCQITDLCNGSISPDFIGKDHISYVDGIEKVNQVVDTHCDSHSSPESSTTKSHMDDLQELGQTCPIVIPRNKAAWKEVGLLTESLPKMYSHSDSLNKHYVSHPLSQSLDSKAKSLKWTSPAKNNLKRLKSEGDKENHLLNGQFGEENHGLTGFKSNVLNPPIGDPSRLNPSPGGNWGLWPFSFRRSRSGKTEKPAPNDAKNTTSSNASESTIGTDAEKDELKPNPRRRKVRTKTPTSEQLASLNLKKGRNTVTFTFSTNMLGKQQVDAQIYLWKWNTRIVISDVDGTITRSDVLGQFMPLVGVDWSQTGVAHLYSAIKENDYQLLFLSARAISQAYHTRQFLFNLNQNGKVLPEGPVLISPDGLFPSLYREVIRRAPHEFKIACLEDIKALFPSDCNPFYAGFGNRDTDEISYLKVGIPKGKIFIINPKGEIAVNRRLDTKSYTSLHALVNGMFPATNSSEKEDFNSWNFWKLPPVAVDT</sequence>
<accession>A0AAE1KGT4</accession>